<keyword evidence="3" id="KW-1185">Reference proteome</keyword>
<dbReference type="InterPro" id="IPR013098">
    <property type="entry name" value="Ig_I-set"/>
</dbReference>
<evidence type="ECO:0000259" key="1">
    <source>
        <dbReference type="Pfam" id="PF07679"/>
    </source>
</evidence>
<accession>A0A811UKA9</accession>
<dbReference type="SUPFAM" id="SSF48726">
    <property type="entry name" value="Immunoglobulin"/>
    <property type="match status" value="1"/>
</dbReference>
<dbReference type="InterPro" id="IPR013783">
    <property type="entry name" value="Ig-like_fold"/>
</dbReference>
<feature type="non-terminal residue" evidence="2">
    <location>
        <position position="127"/>
    </location>
</feature>
<dbReference type="Pfam" id="PF07679">
    <property type="entry name" value="I-set"/>
    <property type="match status" value="1"/>
</dbReference>
<reference evidence="2" key="1">
    <citation type="submission" date="2020-11" db="EMBL/GenBank/DDBJ databases">
        <authorList>
            <person name="Whitehead M."/>
        </authorList>
    </citation>
    <scope>NUCLEOTIDE SEQUENCE</scope>
    <source>
        <strain evidence="2">EGII</strain>
    </source>
</reference>
<evidence type="ECO:0000313" key="3">
    <source>
        <dbReference type="Proteomes" id="UP000606786"/>
    </source>
</evidence>
<evidence type="ECO:0000313" key="2">
    <source>
        <dbReference type="EMBL" id="CAD6999234.1"/>
    </source>
</evidence>
<comment type="caution">
    <text evidence="2">The sequence shown here is derived from an EMBL/GenBank/DDBJ whole genome shotgun (WGS) entry which is preliminary data.</text>
</comment>
<feature type="non-terminal residue" evidence="2">
    <location>
        <position position="1"/>
    </location>
</feature>
<dbReference type="EMBL" id="CAJHJT010000012">
    <property type="protein sequence ID" value="CAD6999234.1"/>
    <property type="molecule type" value="Genomic_DNA"/>
</dbReference>
<dbReference type="InterPro" id="IPR036179">
    <property type="entry name" value="Ig-like_dom_sf"/>
</dbReference>
<proteinExistence type="predicted"/>
<organism evidence="2 3">
    <name type="scientific">Ceratitis capitata</name>
    <name type="common">Mediterranean fruit fly</name>
    <name type="synonym">Tephritis capitata</name>
    <dbReference type="NCBI Taxonomy" id="7213"/>
    <lineage>
        <taxon>Eukaryota</taxon>
        <taxon>Metazoa</taxon>
        <taxon>Ecdysozoa</taxon>
        <taxon>Arthropoda</taxon>
        <taxon>Hexapoda</taxon>
        <taxon>Insecta</taxon>
        <taxon>Pterygota</taxon>
        <taxon>Neoptera</taxon>
        <taxon>Endopterygota</taxon>
        <taxon>Diptera</taxon>
        <taxon>Brachycera</taxon>
        <taxon>Muscomorpha</taxon>
        <taxon>Tephritoidea</taxon>
        <taxon>Tephritidae</taxon>
        <taxon>Ceratitis</taxon>
        <taxon>Ceratitis</taxon>
    </lineage>
</organism>
<dbReference type="Proteomes" id="UP000606786">
    <property type="component" value="Unassembled WGS sequence"/>
</dbReference>
<gene>
    <name evidence="2" type="ORF">CCAP1982_LOCUS7766</name>
</gene>
<dbReference type="AlphaFoldDB" id="A0A811UKA9"/>
<protein>
    <submittedName>
        <fullName evidence="2">(Mediterranean fruit fly) hypothetical protein</fullName>
    </submittedName>
</protein>
<name>A0A811UKA9_CERCA</name>
<feature type="domain" description="Immunoglobulin I-set" evidence="1">
    <location>
        <begin position="15"/>
        <end position="48"/>
    </location>
</feature>
<dbReference type="Gene3D" id="2.60.40.10">
    <property type="entry name" value="Immunoglobulins"/>
    <property type="match status" value="1"/>
</dbReference>
<sequence>EHFASETFETGYKITMRLTINDVDTVDFGSYRCVAKNSLGDTDGTIKLYHIPQTTTVTTIAPTVALNTVPVVIAKYNNKDQRFSKKVHRTKSNAADTPSSALNNVYIGATSSLWNSQDHSAGRDHHQ</sequence>
<dbReference type="OrthoDB" id="10012075at2759"/>